<dbReference type="RefSeq" id="WP_068107920.1">
    <property type="nucleotide sequence ID" value="NZ_CP015079.1"/>
</dbReference>
<dbReference type="PANTHER" id="PTHR43133:SF50">
    <property type="entry name" value="ECF RNA POLYMERASE SIGMA FACTOR SIGM"/>
    <property type="match status" value="1"/>
</dbReference>
<dbReference type="SUPFAM" id="SSF88659">
    <property type="entry name" value="Sigma3 and sigma4 domains of RNA polymerase sigma factors"/>
    <property type="match status" value="1"/>
</dbReference>
<dbReference type="Gene3D" id="1.10.1740.10">
    <property type="match status" value="1"/>
</dbReference>
<keyword evidence="2" id="KW-0805">Transcription regulation</keyword>
<dbReference type="Proteomes" id="UP000077868">
    <property type="component" value="Chromosome"/>
</dbReference>
<evidence type="ECO:0000313" key="8">
    <source>
        <dbReference type="EMBL" id="ANH37979.1"/>
    </source>
</evidence>
<evidence type="ECO:0000256" key="4">
    <source>
        <dbReference type="ARBA" id="ARBA00023125"/>
    </source>
</evidence>
<dbReference type="GO" id="GO:0003677">
    <property type="term" value="F:DNA binding"/>
    <property type="evidence" value="ECO:0007669"/>
    <property type="project" value="UniProtKB-KW"/>
</dbReference>
<dbReference type="EMBL" id="CP015079">
    <property type="protein sequence ID" value="ANH37979.1"/>
    <property type="molecule type" value="Genomic_DNA"/>
</dbReference>
<dbReference type="PATRIC" id="fig|1300347.3.peg.1545"/>
<keyword evidence="5" id="KW-0804">Transcription</keyword>
<evidence type="ECO:0000256" key="1">
    <source>
        <dbReference type="ARBA" id="ARBA00010641"/>
    </source>
</evidence>
<dbReference type="InterPro" id="IPR036388">
    <property type="entry name" value="WH-like_DNA-bd_sf"/>
</dbReference>
<protein>
    <submittedName>
        <fullName evidence="8">RNA polymerase sigma-E factor</fullName>
    </submittedName>
</protein>
<dbReference type="Gene3D" id="1.10.10.10">
    <property type="entry name" value="Winged helix-like DNA-binding domain superfamily/Winged helix DNA-binding domain"/>
    <property type="match status" value="1"/>
</dbReference>
<comment type="similarity">
    <text evidence="1">Belongs to the sigma-70 factor family. ECF subfamily.</text>
</comment>
<dbReference type="CDD" id="cd06171">
    <property type="entry name" value="Sigma70_r4"/>
    <property type="match status" value="1"/>
</dbReference>
<dbReference type="PANTHER" id="PTHR43133">
    <property type="entry name" value="RNA POLYMERASE ECF-TYPE SIGMA FACTO"/>
    <property type="match status" value="1"/>
</dbReference>
<dbReference type="KEGG" id="ndk:I601_1546"/>
<keyword evidence="9" id="KW-1185">Reference proteome</keyword>
<dbReference type="InterPro" id="IPR039425">
    <property type="entry name" value="RNA_pol_sigma-70-like"/>
</dbReference>
<dbReference type="Pfam" id="PF08281">
    <property type="entry name" value="Sigma70_r4_2"/>
    <property type="match status" value="1"/>
</dbReference>
<dbReference type="GO" id="GO:0006352">
    <property type="term" value="P:DNA-templated transcription initiation"/>
    <property type="evidence" value="ECO:0007669"/>
    <property type="project" value="InterPro"/>
</dbReference>
<dbReference type="STRING" id="1300347.I601_1546"/>
<dbReference type="GO" id="GO:0016987">
    <property type="term" value="F:sigma factor activity"/>
    <property type="evidence" value="ECO:0007669"/>
    <property type="project" value="UniProtKB-KW"/>
</dbReference>
<dbReference type="InterPro" id="IPR013325">
    <property type="entry name" value="RNA_pol_sigma_r2"/>
</dbReference>
<name>A0A1A9GI24_9ACTN</name>
<gene>
    <name evidence="8" type="primary">sigE_7</name>
    <name evidence="8" type="ORF">I601_1546</name>
</gene>
<dbReference type="InterPro" id="IPR014325">
    <property type="entry name" value="RNA_pol_sigma-E_actinobac"/>
</dbReference>
<dbReference type="InterPro" id="IPR014284">
    <property type="entry name" value="RNA_pol_sigma-70_dom"/>
</dbReference>
<feature type="domain" description="RNA polymerase sigma factor 70 region 4 type 2" evidence="7">
    <location>
        <begin position="101"/>
        <end position="152"/>
    </location>
</feature>
<evidence type="ECO:0000259" key="7">
    <source>
        <dbReference type="Pfam" id="PF08281"/>
    </source>
</evidence>
<evidence type="ECO:0000259" key="6">
    <source>
        <dbReference type="Pfam" id="PF04542"/>
    </source>
</evidence>
<dbReference type="NCBIfam" id="TIGR02937">
    <property type="entry name" value="sigma70-ECF"/>
    <property type="match status" value="1"/>
</dbReference>
<dbReference type="AlphaFoldDB" id="A0A1A9GI24"/>
<keyword evidence="3" id="KW-0731">Sigma factor</keyword>
<dbReference type="InterPro" id="IPR013249">
    <property type="entry name" value="RNA_pol_sigma70_r4_t2"/>
</dbReference>
<dbReference type="InterPro" id="IPR007627">
    <property type="entry name" value="RNA_pol_sigma70_r2"/>
</dbReference>
<proteinExistence type="inferred from homology"/>
<accession>A0A1A9GI24</accession>
<sequence length="179" mass="19553">MISGPDVDFESFVRARTPALSRTAYLLTGDAHLAEDLVQTALFKAARAWPRLAGDPEPYVRRILYTQNVSWWRSRRHLTEQALGAYDAPAPGGSDPDLRLTLEQALARLTSRQRTVLVLRYFEDLTEVQTAAALGIRPGTAKSLTRQALARIRTLAPELAELVGPAGHPGAVGNEGVAR</sequence>
<reference evidence="8 9" key="1">
    <citation type="submission" date="2016-03" db="EMBL/GenBank/DDBJ databases">
        <title>Complete genome sequence of a soil Actinobacterium, Nocardioides dokdonensis FR1436.</title>
        <authorList>
            <person name="Kwon S.-K."/>
            <person name="Kim K."/>
            <person name="Kim J.F."/>
        </authorList>
    </citation>
    <scope>NUCLEOTIDE SEQUENCE [LARGE SCALE GENOMIC DNA]</scope>
    <source>
        <strain evidence="8 9">FR1436</strain>
    </source>
</reference>
<dbReference type="NCBIfam" id="TIGR02983">
    <property type="entry name" value="SigE-fam_strep"/>
    <property type="match status" value="1"/>
</dbReference>
<organism evidence="8 9">
    <name type="scientific">Nocardioides dokdonensis FR1436</name>
    <dbReference type="NCBI Taxonomy" id="1300347"/>
    <lineage>
        <taxon>Bacteria</taxon>
        <taxon>Bacillati</taxon>
        <taxon>Actinomycetota</taxon>
        <taxon>Actinomycetes</taxon>
        <taxon>Propionibacteriales</taxon>
        <taxon>Nocardioidaceae</taxon>
        <taxon>Nocardioides</taxon>
    </lineage>
</organism>
<feature type="domain" description="RNA polymerase sigma-70 region 2" evidence="6">
    <location>
        <begin position="13"/>
        <end position="76"/>
    </location>
</feature>
<evidence type="ECO:0000256" key="3">
    <source>
        <dbReference type="ARBA" id="ARBA00023082"/>
    </source>
</evidence>
<dbReference type="Pfam" id="PF04542">
    <property type="entry name" value="Sigma70_r2"/>
    <property type="match status" value="1"/>
</dbReference>
<keyword evidence="4" id="KW-0238">DNA-binding</keyword>
<evidence type="ECO:0000313" key="9">
    <source>
        <dbReference type="Proteomes" id="UP000077868"/>
    </source>
</evidence>
<evidence type="ECO:0000256" key="5">
    <source>
        <dbReference type="ARBA" id="ARBA00023163"/>
    </source>
</evidence>
<evidence type="ECO:0000256" key="2">
    <source>
        <dbReference type="ARBA" id="ARBA00023015"/>
    </source>
</evidence>
<dbReference type="InterPro" id="IPR013324">
    <property type="entry name" value="RNA_pol_sigma_r3/r4-like"/>
</dbReference>
<dbReference type="SUPFAM" id="SSF88946">
    <property type="entry name" value="Sigma2 domain of RNA polymerase sigma factors"/>
    <property type="match status" value="1"/>
</dbReference>